<name>A0A9P4MLD7_9PEZI</name>
<feature type="compositionally biased region" description="Basic and acidic residues" evidence="1">
    <location>
        <begin position="71"/>
        <end position="80"/>
    </location>
</feature>
<dbReference type="PANTHER" id="PTHR43415:SF3">
    <property type="entry name" value="GNAT-FAMILY ACETYLTRANSFERASE"/>
    <property type="match status" value="1"/>
</dbReference>
<evidence type="ECO:0000259" key="2">
    <source>
        <dbReference type="PROSITE" id="PS51186"/>
    </source>
</evidence>
<gene>
    <name evidence="3" type="ORF">K461DRAFT_219042</name>
</gene>
<dbReference type="SUPFAM" id="SSF55729">
    <property type="entry name" value="Acyl-CoA N-acyltransferases (Nat)"/>
    <property type="match status" value="1"/>
</dbReference>
<sequence>MEDSDDAFLAELSANATDFTNASPTLPAPRGSSHIKESLGMMQKGLLGVWICLPASSSSSSSSTTATTESDPSKPAEKPKPTPIGYICLSGSESHNAHHRHTMIGLTVASKYQGKGYGSEAIKWALNWAFVHANIHRVEIGAFEWNTGALRLYERLGFVLESRKRKHFWYQGKYWDVIEFGMLDTEWKDLYGQGK</sequence>
<dbReference type="Proteomes" id="UP000799439">
    <property type="component" value="Unassembled WGS sequence"/>
</dbReference>
<evidence type="ECO:0000313" key="3">
    <source>
        <dbReference type="EMBL" id="KAF2157257.1"/>
    </source>
</evidence>
<dbReference type="Gene3D" id="3.40.630.30">
    <property type="match status" value="1"/>
</dbReference>
<evidence type="ECO:0000256" key="1">
    <source>
        <dbReference type="SAM" id="MobiDB-lite"/>
    </source>
</evidence>
<dbReference type="PANTHER" id="PTHR43415">
    <property type="entry name" value="SPERMIDINE N(1)-ACETYLTRANSFERASE"/>
    <property type="match status" value="1"/>
</dbReference>
<accession>A0A9P4MLD7</accession>
<feature type="domain" description="N-acetyltransferase" evidence="2">
    <location>
        <begin position="82"/>
        <end position="181"/>
    </location>
</feature>
<feature type="region of interest" description="Disordered" evidence="1">
    <location>
        <begin position="56"/>
        <end position="82"/>
    </location>
</feature>
<keyword evidence="4" id="KW-1185">Reference proteome</keyword>
<dbReference type="InterPro" id="IPR000182">
    <property type="entry name" value="GNAT_dom"/>
</dbReference>
<dbReference type="OrthoDB" id="64477at2759"/>
<protein>
    <submittedName>
        <fullName evidence="3">Acyl-CoA N-acyltransferase</fullName>
    </submittedName>
</protein>
<reference evidence="3" key="1">
    <citation type="journal article" date="2020" name="Stud. Mycol.">
        <title>101 Dothideomycetes genomes: a test case for predicting lifestyles and emergence of pathogens.</title>
        <authorList>
            <person name="Haridas S."/>
            <person name="Albert R."/>
            <person name="Binder M."/>
            <person name="Bloem J."/>
            <person name="Labutti K."/>
            <person name="Salamov A."/>
            <person name="Andreopoulos B."/>
            <person name="Baker S."/>
            <person name="Barry K."/>
            <person name="Bills G."/>
            <person name="Bluhm B."/>
            <person name="Cannon C."/>
            <person name="Castanera R."/>
            <person name="Culley D."/>
            <person name="Daum C."/>
            <person name="Ezra D."/>
            <person name="Gonzalez J."/>
            <person name="Henrissat B."/>
            <person name="Kuo A."/>
            <person name="Liang C."/>
            <person name="Lipzen A."/>
            <person name="Lutzoni F."/>
            <person name="Magnuson J."/>
            <person name="Mondo S."/>
            <person name="Nolan M."/>
            <person name="Ohm R."/>
            <person name="Pangilinan J."/>
            <person name="Park H.-J."/>
            <person name="Ramirez L."/>
            <person name="Alfaro M."/>
            <person name="Sun H."/>
            <person name="Tritt A."/>
            <person name="Yoshinaga Y."/>
            <person name="Zwiers L.-H."/>
            <person name="Turgeon B."/>
            <person name="Goodwin S."/>
            <person name="Spatafora J."/>
            <person name="Crous P."/>
            <person name="Grigoriev I."/>
        </authorList>
    </citation>
    <scope>NUCLEOTIDE SEQUENCE</scope>
    <source>
        <strain evidence="3">CBS 260.36</strain>
    </source>
</reference>
<dbReference type="Pfam" id="PF00583">
    <property type="entry name" value="Acetyltransf_1"/>
    <property type="match status" value="1"/>
</dbReference>
<proteinExistence type="predicted"/>
<dbReference type="CDD" id="cd04301">
    <property type="entry name" value="NAT_SF"/>
    <property type="match status" value="1"/>
</dbReference>
<dbReference type="GO" id="GO:0016747">
    <property type="term" value="F:acyltransferase activity, transferring groups other than amino-acyl groups"/>
    <property type="evidence" value="ECO:0007669"/>
    <property type="project" value="InterPro"/>
</dbReference>
<comment type="caution">
    <text evidence="3">The sequence shown here is derived from an EMBL/GenBank/DDBJ whole genome shotgun (WGS) entry which is preliminary data.</text>
</comment>
<feature type="compositionally biased region" description="Low complexity" evidence="1">
    <location>
        <begin position="56"/>
        <end position="68"/>
    </location>
</feature>
<dbReference type="PROSITE" id="PS51186">
    <property type="entry name" value="GNAT"/>
    <property type="match status" value="1"/>
</dbReference>
<dbReference type="AlphaFoldDB" id="A0A9P4MLD7"/>
<organism evidence="3 4">
    <name type="scientific">Myriangium duriaei CBS 260.36</name>
    <dbReference type="NCBI Taxonomy" id="1168546"/>
    <lineage>
        <taxon>Eukaryota</taxon>
        <taxon>Fungi</taxon>
        <taxon>Dikarya</taxon>
        <taxon>Ascomycota</taxon>
        <taxon>Pezizomycotina</taxon>
        <taxon>Dothideomycetes</taxon>
        <taxon>Dothideomycetidae</taxon>
        <taxon>Myriangiales</taxon>
        <taxon>Myriangiaceae</taxon>
        <taxon>Myriangium</taxon>
    </lineage>
</organism>
<dbReference type="InterPro" id="IPR016181">
    <property type="entry name" value="Acyl_CoA_acyltransferase"/>
</dbReference>
<dbReference type="EMBL" id="ML996081">
    <property type="protein sequence ID" value="KAF2157257.1"/>
    <property type="molecule type" value="Genomic_DNA"/>
</dbReference>
<evidence type="ECO:0000313" key="4">
    <source>
        <dbReference type="Proteomes" id="UP000799439"/>
    </source>
</evidence>